<gene>
    <name evidence="2" type="ORF">GGR48_002059</name>
</gene>
<keyword evidence="3" id="KW-1185">Reference proteome</keyword>
<name>A0A7W6F355_9SPHN</name>
<feature type="transmembrane region" description="Helical" evidence="1">
    <location>
        <begin position="21"/>
        <end position="43"/>
    </location>
</feature>
<keyword evidence="1" id="KW-1133">Transmembrane helix</keyword>
<evidence type="ECO:0000313" key="2">
    <source>
        <dbReference type="EMBL" id="MBB3879631.1"/>
    </source>
</evidence>
<comment type="caution">
    <text evidence="2">The sequence shown here is derived from an EMBL/GenBank/DDBJ whole genome shotgun (WGS) entry which is preliminary data.</text>
</comment>
<dbReference type="RefSeq" id="WP_338110505.1">
    <property type="nucleotide sequence ID" value="NZ_JACIDH010000008.1"/>
</dbReference>
<dbReference type="InterPro" id="IPR004891">
    <property type="entry name" value="Mercury-R_MerC"/>
</dbReference>
<evidence type="ECO:0000313" key="3">
    <source>
        <dbReference type="Proteomes" id="UP000538670"/>
    </source>
</evidence>
<feature type="transmembrane region" description="Helical" evidence="1">
    <location>
        <begin position="49"/>
        <end position="69"/>
    </location>
</feature>
<dbReference type="EMBL" id="JACIDH010000008">
    <property type="protein sequence ID" value="MBB3879631.1"/>
    <property type="molecule type" value="Genomic_DNA"/>
</dbReference>
<dbReference type="GO" id="GO:0015097">
    <property type="term" value="F:mercury ion transmembrane transporter activity"/>
    <property type="evidence" value="ECO:0007669"/>
    <property type="project" value="InterPro"/>
</dbReference>
<feature type="transmembrane region" description="Helical" evidence="1">
    <location>
        <begin position="81"/>
        <end position="97"/>
    </location>
</feature>
<dbReference type="Pfam" id="PF03203">
    <property type="entry name" value="MerC"/>
    <property type="match status" value="1"/>
</dbReference>
<dbReference type="AlphaFoldDB" id="A0A7W6F355"/>
<evidence type="ECO:0000256" key="1">
    <source>
        <dbReference type="SAM" id="Phobius"/>
    </source>
</evidence>
<organism evidence="2 3">
    <name type="scientific">Sphingomonas pseudosanguinis</name>
    <dbReference type="NCBI Taxonomy" id="413712"/>
    <lineage>
        <taxon>Bacteria</taxon>
        <taxon>Pseudomonadati</taxon>
        <taxon>Pseudomonadota</taxon>
        <taxon>Alphaproteobacteria</taxon>
        <taxon>Sphingomonadales</taxon>
        <taxon>Sphingomonadaceae</taxon>
        <taxon>Sphingomonas</taxon>
    </lineage>
</organism>
<sequence length="139" mass="14222">MNAATSTLSARPRHASGLDRWAIGLSGLCVVHCVTSSVLIALMSTAGGLLATPIIHEVGLVVAILLGVVALGRGFLRHRRVVPALVGVVGLGTMGWAMTLPHDASGGEALWTIVGVVLLAVGHLLNERAARLAPVTTTP</sequence>
<keyword evidence="1" id="KW-0812">Transmembrane</keyword>
<accession>A0A7W6F355</accession>
<protein>
    <submittedName>
        <fullName evidence="2">Drug/metabolite transporter (DMT)-like permease</fullName>
    </submittedName>
</protein>
<keyword evidence="1" id="KW-0472">Membrane</keyword>
<feature type="transmembrane region" description="Helical" evidence="1">
    <location>
        <begin position="109"/>
        <end position="126"/>
    </location>
</feature>
<dbReference type="GO" id="GO:0016020">
    <property type="term" value="C:membrane"/>
    <property type="evidence" value="ECO:0007669"/>
    <property type="project" value="InterPro"/>
</dbReference>
<reference evidence="2 3" key="1">
    <citation type="submission" date="2020-08" db="EMBL/GenBank/DDBJ databases">
        <title>Genomic Encyclopedia of Type Strains, Phase IV (KMG-IV): sequencing the most valuable type-strain genomes for metagenomic binning, comparative biology and taxonomic classification.</title>
        <authorList>
            <person name="Goeker M."/>
        </authorList>
    </citation>
    <scope>NUCLEOTIDE SEQUENCE [LARGE SCALE GENOMIC DNA]</scope>
    <source>
        <strain evidence="2 3">DSM 19512</strain>
    </source>
</reference>
<dbReference type="Proteomes" id="UP000538670">
    <property type="component" value="Unassembled WGS sequence"/>
</dbReference>
<proteinExistence type="predicted"/>